<protein>
    <recommendedName>
        <fullName evidence="4">Lipoprotein</fullName>
    </recommendedName>
</protein>
<gene>
    <name evidence="2" type="ORF">WESB_1600</name>
</gene>
<dbReference type="KEGG" id="bpw:WESB_1600"/>
<evidence type="ECO:0000256" key="1">
    <source>
        <dbReference type="SAM" id="MobiDB-lite"/>
    </source>
</evidence>
<proteinExistence type="predicted"/>
<name>K0JLF4_BRAPL</name>
<dbReference type="OrthoDB" id="308659at2"/>
<dbReference type="AlphaFoldDB" id="K0JLF4"/>
<evidence type="ECO:0000313" key="3">
    <source>
        <dbReference type="Proteomes" id="UP000003759"/>
    </source>
</evidence>
<dbReference type="PATRIC" id="fig|1161918.5.peg.1111"/>
<dbReference type="PROSITE" id="PS51257">
    <property type="entry name" value="PROKAR_LIPOPROTEIN"/>
    <property type="match status" value="1"/>
</dbReference>
<evidence type="ECO:0008006" key="4">
    <source>
        <dbReference type="Google" id="ProtNLM"/>
    </source>
</evidence>
<dbReference type="Proteomes" id="UP000003759">
    <property type="component" value="Chromosome"/>
</dbReference>
<dbReference type="HOGENOM" id="CLU_391135_0_0_12"/>
<accession>K0JLF4</accession>
<feature type="compositionally biased region" description="Low complexity" evidence="1">
    <location>
        <begin position="35"/>
        <end position="46"/>
    </location>
</feature>
<feature type="region of interest" description="Disordered" evidence="1">
    <location>
        <begin position="33"/>
        <end position="59"/>
    </location>
</feature>
<dbReference type="RefSeq" id="WP_014933320.1">
    <property type="nucleotide sequence ID" value="NC_018604.1"/>
</dbReference>
<sequence>MKKIQIILILLAISLFFSSCARRFSPMYYYNKKASSSNSESDSTPSDIAGDEDIPPDQDPFINGEWNDINYRFDGNKILDFLFGASFDGNNVPIYKFYKKDAKTWELQDTLTSEYYFNGSDDENKAQTYPINPANFYRYDYKNPLVEPTSGYNQSTRMGRFLFYRLQGKAVVVSLNNYLIAVDTHSKLVFAYAKITKTGEAVGQKYPTEFEAVELHGEKRKFYEYDPIGFMSYDESKDSLTLTLYEEYQKEMAKDANAYFPQVHDASRSVAGYDNASSTGRSPYYMVAIEDIDPQTIMEQLKGKTYGIRDRLNLYTYKFSSNGLTLTLTIDHYYDGKIEKSYNCSKEVVGATSLKYGELTITGLGTYDKIKDGTREYILNYQDNGPSFVNRVAGKIYKAEDGNYEYKFSQDGNTIQYYQNGDFIKTYTFSAEYKDSDKAEYKEGGNKYWGLKLDNTKGSKDDTLYWSYGYSPIAGATSAISHYAGYLNVNIISGGFVENVKGKTYKFRDYSEYSLDNPLPYEYQTTGKSLTLYTYEFTANAQTLTVKEEIWGGETKTTIYKIKSSADKSAVYDSNGKTINLSLKYDNETLYNGEQPIGSTSFIDEGPIFLDRVKDNPTFKYNDNTYIFKDGGKTIEWNGNTWTLYRYDNESKYKNRAIYKYTEMWGLIPVPWYYGVELSGDNDSTIKSTPKGDNNTVQWWLLGDEAYRQK</sequence>
<organism evidence="2 3">
    <name type="scientific">Brachyspira pilosicoli WesB</name>
    <dbReference type="NCBI Taxonomy" id="1161918"/>
    <lineage>
        <taxon>Bacteria</taxon>
        <taxon>Pseudomonadati</taxon>
        <taxon>Spirochaetota</taxon>
        <taxon>Spirochaetia</taxon>
        <taxon>Brachyspirales</taxon>
        <taxon>Brachyspiraceae</taxon>
        <taxon>Brachyspira</taxon>
    </lineage>
</organism>
<reference evidence="2 3" key="1">
    <citation type="journal article" date="2012" name="BMC Genomics">
        <title>Comparative genomics of Brachyspira pilosicoli strains: genome rearrangements, reductions and correlation of genetic compliment with phenotypic diversity.</title>
        <authorList>
            <person name="Mappley L.J."/>
            <person name="Black M.L."/>
            <person name="Abuoun M."/>
            <person name="Darby A.C."/>
            <person name="Woodward M.J."/>
            <person name="Parkhill J."/>
            <person name="Turner A.K."/>
            <person name="Bellgard M.I."/>
            <person name="La T."/>
            <person name="Phillips N.D."/>
            <person name="La Ragione R.M."/>
            <person name="Hampson D.J."/>
        </authorList>
    </citation>
    <scope>NUCLEOTIDE SEQUENCE [LARGE SCALE GENOMIC DNA]</scope>
    <source>
        <strain evidence="2">WesB</strain>
    </source>
</reference>
<evidence type="ECO:0000313" key="2">
    <source>
        <dbReference type="EMBL" id="CCG57066.1"/>
    </source>
</evidence>
<dbReference type="EMBL" id="HE793032">
    <property type="protein sequence ID" value="CCG57066.1"/>
    <property type="molecule type" value="Genomic_DNA"/>
</dbReference>